<accession>A0A172WR57</accession>
<name>A0A172WR57_STUST</name>
<protein>
    <submittedName>
        <fullName evidence="1">Uncharacterized protein</fullName>
    </submittedName>
</protein>
<evidence type="ECO:0000313" key="1">
    <source>
        <dbReference type="EMBL" id="ANF25991.1"/>
    </source>
</evidence>
<dbReference type="EMBL" id="CP015641">
    <property type="protein sequence ID" value="ANF25991.1"/>
    <property type="molecule type" value="Genomic_DNA"/>
</dbReference>
<sequence>MFTEAPTVQRINSRTWLQKTTGKRCTKGLSNGATTYMHPLSGPPICVKDEDLNNRELWSQV</sequence>
<proteinExistence type="predicted"/>
<dbReference type="Proteomes" id="UP000077787">
    <property type="component" value="Chromosome"/>
</dbReference>
<organism evidence="1 2">
    <name type="scientific">Stutzerimonas stutzeri</name>
    <name type="common">Pseudomonas stutzeri</name>
    <dbReference type="NCBI Taxonomy" id="316"/>
    <lineage>
        <taxon>Bacteria</taxon>
        <taxon>Pseudomonadati</taxon>
        <taxon>Pseudomonadota</taxon>
        <taxon>Gammaproteobacteria</taxon>
        <taxon>Pseudomonadales</taxon>
        <taxon>Pseudomonadaceae</taxon>
        <taxon>Stutzerimonas</taxon>
    </lineage>
</organism>
<gene>
    <name evidence="1" type="ORF">PS273GM_12985</name>
</gene>
<evidence type="ECO:0000313" key="2">
    <source>
        <dbReference type="Proteomes" id="UP000077787"/>
    </source>
</evidence>
<dbReference type="AlphaFoldDB" id="A0A172WR57"/>
<reference evidence="1 2" key="1">
    <citation type="submission" date="2016-05" db="EMBL/GenBank/DDBJ databases">
        <title>Genome sequence of Pseudomonas stutzeri 273 and identification of the exopolysaccharide biosynthesis locus.</title>
        <authorList>
            <person name="Wu S."/>
            <person name="Sun C."/>
        </authorList>
    </citation>
    <scope>NUCLEOTIDE SEQUENCE [LARGE SCALE GENOMIC DNA]</scope>
    <source>
        <strain evidence="1 2">273</strain>
    </source>
</reference>